<dbReference type="EMBL" id="HE577327">
    <property type="protein sequence ID" value="CCC96823.1"/>
    <property type="molecule type" value="Genomic_DNA"/>
</dbReference>
<accession>A0A9P1JNP0</accession>
<evidence type="ECO:0000313" key="2">
    <source>
        <dbReference type="Proteomes" id="UP000007319"/>
    </source>
</evidence>
<dbReference type="AlphaFoldDB" id="A0A9P1JNP0"/>
<dbReference type="KEGG" id="abs:AZOBR_30036"/>
<organism evidence="1 2">
    <name type="scientific">Azospirillum baldaniorum</name>
    <dbReference type="NCBI Taxonomy" id="1064539"/>
    <lineage>
        <taxon>Bacteria</taxon>
        <taxon>Pseudomonadati</taxon>
        <taxon>Pseudomonadota</taxon>
        <taxon>Alphaproteobacteria</taxon>
        <taxon>Rhodospirillales</taxon>
        <taxon>Azospirillaceae</taxon>
        <taxon>Azospirillum</taxon>
    </lineage>
</organism>
<keyword evidence="2" id="KW-1185">Reference proteome</keyword>
<dbReference type="Proteomes" id="UP000007319">
    <property type="component" value="Chromosome"/>
</dbReference>
<sequence length="84" mass="9759">MFVHVWNINDLQWRWETWKPLQSEAGSRNSLIATLLSSWRQCKRRVHQGPSGGEHRNSLLWANRSPLNSLANRSPKPPDITETL</sequence>
<evidence type="ECO:0000313" key="1">
    <source>
        <dbReference type="EMBL" id="CCC96823.1"/>
    </source>
</evidence>
<protein>
    <submittedName>
        <fullName evidence="1">Uncharacterized protein</fullName>
    </submittedName>
</protein>
<proteinExistence type="predicted"/>
<reference evidence="1 2" key="1">
    <citation type="journal article" date="2011" name="PLoS Genet.">
        <title>Azospirillum genomes reveal transition of bacteria from aquatic to terrestrial environments.</title>
        <authorList>
            <person name="Wisniewski-Dye F."/>
            <person name="Borziak K."/>
            <person name="Khalsa-Moyers G."/>
            <person name="Alexandre G."/>
            <person name="Sukharnikov L.O."/>
            <person name="Wuichet K."/>
            <person name="Hurst G.B."/>
            <person name="McDonald W.H."/>
            <person name="Robertson J.S."/>
            <person name="Barbe V."/>
            <person name="Calteau A."/>
            <person name="Rouy Z."/>
            <person name="Mangenot S."/>
            <person name="Prigent-Combaret C."/>
            <person name="Normand P."/>
            <person name="Boyer M."/>
            <person name="Siguier P."/>
            <person name="Dessaux Y."/>
            <person name="Elmerich C."/>
            <person name="Condemine G."/>
            <person name="Krishnen G."/>
            <person name="Kennedy I."/>
            <person name="Paterson A.H."/>
            <person name="Gonzalez V."/>
            <person name="Mavingui P."/>
            <person name="Zhulin I.B."/>
        </authorList>
    </citation>
    <scope>NUCLEOTIDE SEQUENCE [LARGE SCALE GENOMIC DNA]</scope>
    <source>
        <strain evidence="1 2">Sp245</strain>
    </source>
</reference>
<gene>
    <name evidence="1" type="ORF">AZOBR_30036</name>
</gene>
<name>A0A9P1JNP0_9PROT</name>